<dbReference type="EMBL" id="NNAY01000355">
    <property type="protein sequence ID" value="OXU28956.1"/>
    <property type="molecule type" value="Genomic_DNA"/>
</dbReference>
<sequence>MTEKCNGMECEMKIPERSIFTCNFHSVINFAHNEIRPAWKLHKFKCIAASALYCFYIEKYIRRKSDKRTNGPTSANKQWINDISIGRLFAVDIPTDIGIKLIS</sequence>
<name>A0A232FDU6_9HYME</name>
<dbReference type="AlphaFoldDB" id="A0A232FDU6"/>
<evidence type="ECO:0000313" key="2">
    <source>
        <dbReference type="Proteomes" id="UP000215335"/>
    </source>
</evidence>
<accession>A0A232FDU6</accession>
<organism evidence="1 2">
    <name type="scientific">Trichomalopsis sarcophagae</name>
    <dbReference type="NCBI Taxonomy" id="543379"/>
    <lineage>
        <taxon>Eukaryota</taxon>
        <taxon>Metazoa</taxon>
        <taxon>Ecdysozoa</taxon>
        <taxon>Arthropoda</taxon>
        <taxon>Hexapoda</taxon>
        <taxon>Insecta</taxon>
        <taxon>Pterygota</taxon>
        <taxon>Neoptera</taxon>
        <taxon>Endopterygota</taxon>
        <taxon>Hymenoptera</taxon>
        <taxon>Apocrita</taxon>
        <taxon>Proctotrupomorpha</taxon>
        <taxon>Chalcidoidea</taxon>
        <taxon>Pteromalidae</taxon>
        <taxon>Pteromalinae</taxon>
        <taxon>Trichomalopsis</taxon>
    </lineage>
</organism>
<comment type="caution">
    <text evidence="1">The sequence shown here is derived from an EMBL/GenBank/DDBJ whole genome shotgun (WGS) entry which is preliminary data.</text>
</comment>
<proteinExistence type="predicted"/>
<keyword evidence="2" id="KW-1185">Reference proteome</keyword>
<gene>
    <name evidence="1" type="ORF">TSAR_004567</name>
</gene>
<evidence type="ECO:0000313" key="1">
    <source>
        <dbReference type="EMBL" id="OXU28956.1"/>
    </source>
</evidence>
<dbReference type="Proteomes" id="UP000215335">
    <property type="component" value="Unassembled WGS sequence"/>
</dbReference>
<reference evidence="1 2" key="1">
    <citation type="journal article" date="2017" name="Curr. Biol.">
        <title>The Evolution of Venom by Co-option of Single-Copy Genes.</title>
        <authorList>
            <person name="Martinson E.O."/>
            <person name="Mrinalini"/>
            <person name="Kelkar Y.D."/>
            <person name="Chang C.H."/>
            <person name="Werren J.H."/>
        </authorList>
    </citation>
    <scope>NUCLEOTIDE SEQUENCE [LARGE SCALE GENOMIC DNA]</scope>
    <source>
        <strain evidence="1 2">Alberta</strain>
        <tissue evidence="1">Whole body</tissue>
    </source>
</reference>
<protein>
    <submittedName>
        <fullName evidence="1">Uncharacterized protein</fullName>
    </submittedName>
</protein>